<dbReference type="EMBL" id="CP028161">
    <property type="protein sequence ID" value="AWN67116.1"/>
    <property type="molecule type" value="Genomic_DNA"/>
</dbReference>
<dbReference type="GeneID" id="89634694"/>
<dbReference type="RefSeq" id="WP_109991458.1">
    <property type="nucleotide sequence ID" value="NZ_CP028161.1"/>
</dbReference>
<keyword evidence="1" id="KW-0614">Plasmid</keyword>
<sequence>MAKFKFQFSNQVNFESEDFSNVDKLLTFLEDENERLKAQGQSASFSLQKLDKKDKVIANFERIDLPIDVWDEHLFSPLYEHNIKYLKNNPELSSIIISEKPQIDSEIPSTSDDAGISLSEDDNNWEKQLLEASEKELLERQSDEQSEDEEKLFTYSSAEEEKVPVTEVVGTTNIVDDNDIPPFIYPTENKDETPAESQSVSTATEPKFIDKSQDYAGVVESMSAPISIASPSLSDHLNILENMGNSDDQELNQLLTEISTYLDQKLTSYTSKMEQSTNQELESIDRREEVKKALLDQCSQLTQSQIHSLNEQLTQEKARAISDEQTRHQNELSRIEVDFNSRLMQGKQDIEMTNLSNTQKEIEKRQSEITSTLSTYAKTKAEQNQGKLHLMKSKLQDTFSSIFKKNIIKEEGYRDDILSKFSGGSDSSLPDESLKIKPLHVSKDISEKSPQKNILVR</sequence>
<reference evidence="1 2" key="1">
    <citation type="submission" date="2018-03" db="EMBL/GenBank/DDBJ databases">
        <title>Genome sequence of Lactococcus lactis strain 14B4 from almond drupe.</title>
        <authorList>
            <person name="Tran T.D."/>
            <person name="McGarvey J.A."/>
            <person name="Huynh S."/>
            <person name="Parker C.T."/>
        </authorList>
    </citation>
    <scope>NUCLEOTIDE SEQUENCE [LARGE SCALE GENOMIC DNA]</scope>
    <source>
        <strain evidence="1 2">14B4</strain>
        <plasmid evidence="2">Plasmid p14b4</plasmid>
    </source>
</reference>
<dbReference type="Proteomes" id="UP000245919">
    <property type="component" value="Plasmid p14B4"/>
</dbReference>
<geneLocation type="plasmid" evidence="2">
    <name>p14b4</name>
</geneLocation>
<evidence type="ECO:0000313" key="2">
    <source>
        <dbReference type="Proteomes" id="UP000245919"/>
    </source>
</evidence>
<dbReference type="AlphaFoldDB" id="A0A2Z3KI04"/>
<accession>A0A2Z3KI04</accession>
<gene>
    <name evidence="1" type="ORF">LL14B4_12995</name>
</gene>
<organism evidence="1 2">
    <name type="scientific">Lactococcus lactis subsp. lactis</name>
    <name type="common">Streptococcus lactis</name>
    <dbReference type="NCBI Taxonomy" id="1360"/>
    <lineage>
        <taxon>Bacteria</taxon>
        <taxon>Bacillati</taxon>
        <taxon>Bacillota</taxon>
        <taxon>Bacilli</taxon>
        <taxon>Lactobacillales</taxon>
        <taxon>Streptococcaceae</taxon>
        <taxon>Lactococcus</taxon>
    </lineage>
</organism>
<name>A0A2Z3KI04_LACLL</name>
<evidence type="ECO:0000313" key="1">
    <source>
        <dbReference type="EMBL" id="AWN67116.1"/>
    </source>
</evidence>
<proteinExistence type="predicted"/>
<protein>
    <submittedName>
        <fullName evidence="1">Uncharacterized protein</fullName>
    </submittedName>
</protein>